<evidence type="ECO:0000259" key="9">
    <source>
        <dbReference type="Pfam" id="PF24690"/>
    </source>
</evidence>
<sequence length="476" mass="50956">MALVSRNGRTRGSAGIGWDHVCSSPVDMLWCAMLLANQLWVAQGVPDTNFSVAPGSKTPFSSSRYLSIGEDSVMEFEFPEKTKGIIVVSSCYPGQSNRTAFGPVLSVTSLDTEVLSIENVTAQSWDNSHFVVNIQSGLAGLAPLHIQLLDLQKVPPLLIEERQDFLIKVSPVEDDATARQGALGRFSESPVLYMLLPFVFVNKCAFGCKVELEGLKGLVKSPHPVLLGIVGQFLLMPLYGFLMAKVFTLPKALALGLIITCSTPGGGGSYLFSLLLGGDVTLAISMTLISTVAATGFMPLSSAIYGRLLSVHETLYIPFSKILLTLLFIAIPISAGMVIKYKMPRVSRVLLKVIKPFSIVLILGGLFLACRMGAFILADVRPPIVLAGLTVPLAGLLVGHALAACLKLSIPHQRTVSFEVGVQNSLLALAVLQLSFRHLQADQASQAPFIVALSSTSEMLALVIGHLAYNSLYSVT</sequence>
<accession>A0A6P5JAC3</accession>
<dbReference type="KEGG" id="pcw:110200346"/>
<reference evidence="11" key="1">
    <citation type="submission" date="2025-08" db="UniProtKB">
        <authorList>
            <consortium name="RefSeq"/>
        </authorList>
    </citation>
    <scope>IDENTIFICATION</scope>
    <source>
        <tissue evidence="11">Spleen</tissue>
    </source>
</reference>
<dbReference type="InterPro" id="IPR038770">
    <property type="entry name" value="Na+/solute_symporter_sf"/>
</dbReference>
<dbReference type="Pfam" id="PF01758">
    <property type="entry name" value="SBF"/>
    <property type="match status" value="1"/>
</dbReference>
<evidence type="ECO:0000256" key="6">
    <source>
        <dbReference type="ARBA" id="ARBA00022989"/>
    </source>
</evidence>
<dbReference type="FunCoup" id="A0A6P5JAC3">
    <property type="interactions" value="6"/>
</dbReference>
<evidence type="ECO:0000256" key="8">
    <source>
        <dbReference type="SAM" id="Phobius"/>
    </source>
</evidence>
<gene>
    <name evidence="11" type="primary">SLC10A3</name>
</gene>
<dbReference type="InterPro" id="IPR057103">
    <property type="entry name" value="NTCP5_P3_N"/>
</dbReference>
<dbReference type="Proteomes" id="UP000515140">
    <property type="component" value="Unplaced"/>
</dbReference>
<name>A0A6P5JAC3_PHACI</name>
<dbReference type="GO" id="GO:0008508">
    <property type="term" value="F:bile acid:sodium symporter activity"/>
    <property type="evidence" value="ECO:0007669"/>
    <property type="project" value="TreeGrafter"/>
</dbReference>
<evidence type="ECO:0000256" key="3">
    <source>
        <dbReference type="ARBA" id="ARBA00022448"/>
    </source>
</evidence>
<dbReference type="CTD" id="8273"/>
<keyword evidence="3" id="KW-0813">Transport</keyword>
<comment type="subcellular location">
    <subcellularLocation>
        <location evidence="1">Membrane</location>
        <topology evidence="1">Multi-pass membrane protein</topology>
    </subcellularLocation>
</comment>
<comment type="similarity">
    <text evidence="2">Belongs to the bile acid:sodium symporter (BASS) (TC 2.A.28) family.</text>
</comment>
<evidence type="ECO:0000256" key="2">
    <source>
        <dbReference type="ARBA" id="ARBA00006528"/>
    </source>
</evidence>
<evidence type="ECO:0000256" key="4">
    <source>
        <dbReference type="ARBA" id="ARBA00022692"/>
    </source>
</evidence>
<evidence type="ECO:0000256" key="1">
    <source>
        <dbReference type="ARBA" id="ARBA00004141"/>
    </source>
</evidence>
<keyword evidence="10" id="KW-1185">Reference proteome</keyword>
<dbReference type="InterPro" id="IPR004710">
    <property type="entry name" value="Bilac:Na_transpt"/>
</dbReference>
<keyword evidence="6 8" id="KW-1133">Transmembrane helix</keyword>
<feature type="transmembrane region" description="Helical" evidence="8">
    <location>
        <begin position="359"/>
        <end position="378"/>
    </location>
</feature>
<protein>
    <submittedName>
        <fullName evidence="11">P3 protein</fullName>
    </submittedName>
</protein>
<feature type="transmembrane region" description="Helical" evidence="8">
    <location>
        <begin position="253"/>
        <end position="276"/>
    </location>
</feature>
<evidence type="ECO:0000256" key="7">
    <source>
        <dbReference type="ARBA" id="ARBA00023136"/>
    </source>
</evidence>
<dbReference type="Gene3D" id="1.20.1530.20">
    <property type="match status" value="1"/>
</dbReference>
<keyword evidence="4 8" id="KW-0812">Transmembrane</keyword>
<dbReference type="GeneID" id="110200346"/>
<dbReference type="GO" id="GO:0016020">
    <property type="term" value="C:membrane"/>
    <property type="evidence" value="ECO:0007669"/>
    <property type="project" value="UniProtKB-SubCell"/>
</dbReference>
<feature type="transmembrane region" description="Helical" evidence="8">
    <location>
        <begin position="315"/>
        <end position="339"/>
    </location>
</feature>
<keyword evidence="5" id="KW-0769">Symport</keyword>
<dbReference type="RefSeq" id="XP_020831287.1">
    <property type="nucleotide sequence ID" value="XM_020975628.1"/>
</dbReference>
<feature type="transmembrane region" description="Helical" evidence="8">
    <location>
        <begin position="448"/>
        <end position="469"/>
    </location>
</feature>
<feature type="transmembrane region" description="Helical" evidence="8">
    <location>
        <begin position="384"/>
        <end position="406"/>
    </location>
</feature>
<feature type="transmembrane region" description="Helical" evidence="8">
    <location>
        <begin position="225"/>
        <end position="247"/>
    </location>
</feature>
<dbReference type="GO" id="GO:0032526">
    <property type="term" value="P:response to retinoic acid"/>
    <property type="evidence" value="ECO:0007669"/>
    <property type="project" value="Ensembl"/>
</dbReference>
<dbReference type="AlphaFoldDB" id="A0A6P5JAC3"/>
<dbReference type="InParanoid" id="A0A6P5JAC3"/>
<evidence type="ECO:0000313" key="11">
    <source>
        <dbReference type="RefSeq" id="XP_020831287.1"/>
    </source>
</evidence>
<evidence type="ECO:0000256" key="5">
    <source>
        <dbReference type="ARBA" id="ARBA00022847"/>
    </source>
</evidence>
<feature type="transmembrane region" description="Helical" evidence="8">
    <location>
        <begin position="288"/>
        <end position="309"/>
    </location>
</feature>
<keyword evidence="7 8" id="KW-0472">Membrane</keyword>
<evidence type="ECO:0000313" key="10">
    <source>
        <dbReference type="Proteomes" id="UP000515140"/>
    </source>
</evidence>
<organism evidence="10 11">
    <name type="scientific">Phascolarctos cinereus</name>
    <name type="common">Koala</name>
    <dbReference type="NCBI Taxonomy" id="38626"/>
    <lineage>
        <taxon>Eukaryota</taxon>
        <taxon>Metazoa</taxon>
        <taxon>Chordata</taxon>
        <taxon>Craniata</taxon>
        <taxon>Vertebrata</taxon>
        <taxon>Euteleostomi</taxon>
        <taxon>Mammalia</taxon>
        <taxon>Metatheria</taxon>
        <taxon>Diprotodontia</taxon>
        <taxon>Phascolarctidae</taxon>
        <taxon>Phascolarctos</taxon>
    </lineage>
</organism>
<dbReference type="Pfam" id="PF24690">
    <property type="entry name" value="NTCP5_P3_N"/>
    <property type="match status" value="1"/>
</dbReference>
<dbReference type="InterPro" id="IPR002657">
    <property type="entry name" value="BilAc:Na_symport/Acr3"/>
</dbReference>
<feature type="domain" description="NTCP5/P3 N-terminal" evidence="9">
    <location>
        <begin position="64"/>
        <end position="171"/>
    </location>
</feature>
<proteinExistence type="inferred from homology"/>
<dbReference type="PANTHER" id="PTHR10361">
    <property type="entry name" value="SODIUM-BILE ACID COTRANSPORTER"/>
    <property type="match status" value="1"/>
</dbReference>
<dbReference type="PANTHER" id="PTHR10361:SF3">
    <property type="entry name" value="P3 PROTEIN"/>
    <property type="match status" value="1"/>
</dbReference>